<dbReference type="AlphaFoldDB" id="N1PGM8"/>
<keyword evidence="2" id="KW-1185">Reference proteome</keyword>
<dbReference type="Proteomes" id="UP000016933">
    <property type="component" value="Unassembled WGS sequence"/>
</dbReference>
<evidence type="ECO:0000313" key="1">
    <source>
        <dbReference type="EMBL" id="EME41274.1"/>
    </source>
</evidence>
<organism evidence="1 2">
    <name type="scientific">Dothistroma septosporum (strain NZE10 / CBS 128990)</name>
    <name type="common">Red band needle blight fungus</name>
    <name type="synonym">Mycosphaerella pini</name>
    <dbReference type="NCBI Taxonomy" id="675120"/>
    <lineage>
        <taxon>Eukaryota</taxon>
        <taxon>Fungi</taxon>
        <taxon>Dikarya</taxon>
        <taxon>Ascomycota</taxon>
        <taxon>Pezizomycotina</taxon>
        <taxon>Dothideomycetes</taxon>
        <taxon>Dothideomycetidae</taxon>
        <taxon>Mycosphaerellales</taxon>
        <taxon>Mycosphaerellaceae</taxon>
        <taxon>Dothistroma</taxon>
    </lineage>
</organism>
<protein>
    <submittedName>
        <fullName evidence="1">Uncharacterized protein</fullName>
    </submittedName>
</protein>
<reference evidence="2" key="1">
    <citation type="journal article" date="2012" name="PLoS Genet.">
        <title>The genomes of the fungal plant pathogens Cladosporium fulvum and Dothistroma septosporum reveal adaptation to different hosts and lifestyles but also signatures of common ancestry.</title>
        <authorList>
            <person name="de Wit P.J.G.M."/>
            <person name="van der Burgt A."/>
            <person name="Oekmen B."/>
            <person name="Stergiopoulos I."/>
            <person name="Abd-Elsalam K.A."/>
            <person name="Aerts A.L."/>
            <person name="Bahkali A.H."/>
            <person name="Beenen H.G."/>
            <person name="Chettri P."/>
            <person name="Cox M.P."/>
            <person name="Datema E."/>
            <person name="de Vries R.P."/>
            <person name="Dhillon B."/>
            <person name="Ganley A.R."/>
            <person name="Griffiths S.A."/>
            <person name="Guo Y."/>
            <person name="Hamelin R.C."/>
            <person name="Henrissat B."/>
            <person name="Kabir M.S."/>
            <person name="Jashni M.K."/>
            <person name="Kema G."/>
            <person name="Klaubauf S."/>
            <person name="Lapidus A."/>
            <person name="Levasseur A."/>
            <person name="Lindquist E."/>
            <person name="Mehrabi R."/>
            <person name="Ohm R.A."/>
            <person name="Owen T.J."/>
            <person name="Salamov A."/>
            <person name="Schwelm A."/>
            <person name="Schijlen E."/>
            <person name="Sun H."/>
            <person name="van den Burg H.A."/>
            <person name="van Ham R.C.H.J."/>
            <person name="Zhang S."/>
            <person name="Goodwin S.B."/>
            <person name="Grigoriev I.V."/>
            <person name="Collemare J."/>
            <person name="Bradshaw R.E."/>
        </authorList>
    </citation>
    <scope>NUCLEOTIDE SEQUENCE [LARGE SCALE GENOMIC DNA]</scope>
    <source>
        <strain evidence="2">NZE10 / CBS 128990</strain>
    </source>
</reference>
<sequence length="177" mass="19639">MPHFPSTLSARSVTVQLQLHFYGSITTPKVRGALGSTQLFTSWIVFGSFAAQFSVSSATVKLLFRPRNPLDEPRGLNYGFLRRAHRLKRTRFATVLDHEALYVVGRSVYDKQPSSVLFAGMAQTSSSAGRDRCSYDESPPIFAFRKLQSTQLYFIRTLAAQVALLQLSVSVRGSNAS</sequence>
<dbReference type="EMBL" id="KB446542">
    <property type="protein sequence ID" value="EME41274.1"/>
    <property type="molecule type" value="Genomic_DNA"/>
</dbReference>
<proteinExistence type="predicted"/>
<dbReference type="HOGENOM" id="CLU_1517828_0_0_1"/>
<name>N1PGM8_DOTSN</name>
<gene>
    <name evidence="1" type="ORF">DOTSEDRAFT_73625</name>
</gene>
<reference evidence="1 2" key="2">
    <citation type="journal article" date="2012" name="PLoS Pathog.">
        <title>Diverse lifestyles and strategies of plant pathogenesis encoded in the genomes of eighteen Dothideomycetes fungi.</title>
        <authorList>
            <person name="Ohm R.A."/>
            <person name="Feau N."/>
            <person name="Henrissat B."/>
            <person name="Schoch C.L."/>
            <person name="Horwitz B.A."/>
            <person name="Barry K.W."/>
            <person name="Condon B.J."/>
            <person name="Copeland A.C."/>
            <person name="Dhillon B."/>
            <person name="Glaser F."/>
            <person name="Hesse C.N."/>
            <person name="Kosti I."/>
            <person name="LaButti K."/>
            <person name="Lindquist E.A."/>
            <person name="Lucas S."/>
            <person name="Salamov A.A."/>
            <person name="Bradshaw R.E."/>
            <person name="Ciuffetti L."/>
            <person name="Hamelin R.C."/>
            <person name="Kema G.H.J."/>
            <person name="Lawrence C."/>
            <person name="Scott J.A."/>
            <person name="Spatafora J.W."/>
            <person name="Turgeon B.G."/>
            <person name="de Wit P.J.G.M."/>
            <person name="Zhong S."/>
            <person name="Goodwin S.B."/>
            <person name="Grigoriev I.V."/>
        </authorList>
    </citation>
    <scope>NUCLEOTIDE SEQUENCE [LARGE SCALE GENOMIC DNA]</scope>
    <source>
        <strain evidence="2">NZE10 / CBS 128990</strain>
    </source>
</reference>
<evidence type="ECO:0000313" key="2">
    <source>
        <dbReference type="Proteomes" id="UP000016933"/>
    </source>
</evidence>
<accession>N1PGM8</accession>